<comment type="cofactor">
    <cofactor evidence="1">
        <name>Mg(2+)</name>
        <dbReference type="ChEBI" id="CHEBI:18420"/>
    </cofactor>
</comment>
<evidence type="ECO:0000259" key="4">
    <source>
        <dbReference type="Pfam" id="PF21530"/>
    </source>
</evidence>
<keyword evidence="1 5" id="KW-0347">Helicase</keyword>
<accession>A0A4Y2PWH0</accession>
<dbReference type="Proteomes" id="UP000499080">
    <property type="component" value="Unassembled WGS sequence"/>
</dbReference>
<gene>
    <name evidence="5" type="primary">pif1_4</name>
    <name evidence="5" type="ORF">AVEN_205047_1</name>
</gene>
<keyword evidence="1" id="KW-0233">DNA recombination</keyword>
<dbReference type="PANTHER" id="PTHR10492">
    <property type="match status" value="1"/>
</dbReference>
<evidence type="ECO:0000259" key="3">
    <source>
        <dbReference type="Pfam" id="PF14214"/>
    </source>
</evidence>
<keyword evidence="1" id="KW-0067">ATP-binding</keyword>
<proteinExistence type="inferred from homology"/>
<evidence type="ECO:0000256" key="1">
    <source>
        <dbReference type="RuleBase" id="RU363044"/>
    </source>
</evidence>
<keyword evidence="1" id="KW-0547">Nucleotide-binding</keyword>
<dbReference type="InterPro" id="IPR027417">
    <property type="entry name" value="P-loop_NTPase"/>
</dbReference>
<keyword evidence="1" id="KW-0234">DNA repair</keyword>
<keyword evidence="6" id="KW-1185">Reference proteome</keyword>
<dbReference type="GO" id="GO:0006310">
    <property type="term" value="P:DNA recombination"/>
    <property type="evidence" value="ECO:0007669"/>
    <property type="project" value="UniProtKB-KW"/>
</dbReference>
<evidence type="ECO:0000313" key="5">
    <source>
        <dbReference type="EMBL" id="GBN55569.1"/>
    </source>
</evidence>
<dbReference type="GO" id="GO:0000723">
    <property type="term" value="P:telomere maintenance"/>
    <property type="evidence" value="ECO:0007669"/>
    <property type="project" value="InterPro"/>
</dbReference>
<keyword evidence="1" id="KW-0227">DNA damage</keyword>
<protein>
    <recommendedName>
        <fullName evidence="1">ATP-dependent DNA helicase</fullName>
        <ecNumber evidence="1">5.6.2.3</ecNumber>
    </recommendedName>
</protein>
<dbReference type="InterPro" id="IPR025476">
    <property type="entry name" value="Helitron_helicase-like"/>
</dbReference>
<dbReference type="InterPro" id="IPR010285">
    <property type="entry name" value="DNA_helicase_pif1-like_DEAD"/>
</dbReference>
<dbReference type="GO" id="GO:0005524">
    <property type="term" value="F:ATP binding"/>
    <property type="evidence" value="ECO:0007669"/>
    <property type="project" value="UniProtKB-KW"/>
</dbReference>
<name>A0A4Y2PWH0_ARAVE</name>
<evidence type="ECO:0000313" key="6">
    <source>
        <dbReference type="Proteomes" id="UP000499080"/>
    </source>
</evidence>
<dbReference type="OrthoDB" id="6430290at2759"/>
<dbReference type="GO" id="GO:0016887">
    <property type="term" value="F:ATP hydrolysis activity"/>
    <property type="evidence" value="ECO:0007669"/>
    <property type="project" value="RHEA"/>
</dbReference>
<keyword evidence="1" id="KW-0378">Hydrolase</keyword>
<dbReference type="EMBL" id="BGPR01012323">
    <property type="protein sequence ID" value="GBN55569.1"/>
    <property type="molecule type" value="Genomic_DNA"/>
</dbReference>
<dbReference type="Pfam" id="PF05970">
    <property type="entry name" value="PIF1"/>
    <property type="match status" value="1"/>
</dbReference>
<evidence type="ECO:0000259" key="2">
    <source>
        <dbReference type="Pfam" id="PF05970"/>
    </source>
</evidence>
<sequence length="1504" mass="172222">MEKSKIYSSGGMICLIYRADGRANESSEETQQRHFDDRLRASARRNNASFEVKNQRQATDRFRTLNSRATESNEQRERRIHCNALGNQTRIGAETFDARRNRLQLERVRQDTFRASNWLYLKDEALHYDPNLDYPNFPQIVIRSMSSKCTFCGALKFEAEASGLCCSNGKVSLPELPQLPEPLKSLMEGNHPKSKEFLTMIRKYNSSFQMTSFGTSLPMLDSTGFMPTFRIQGQVYHKAGSLMSLPNEEEKFLQIYFLGNEEAEAKRRCTLIPGTTKSLIESLQKMLHENNHYVQKFKMAIEDNPTEDLQIVIKADRKPIEGHERVFNTPALNEVAIIIAGNDFEKRDIVLTKRSNELKNICETHISYDALQYPLMFPRGEDGYTININQVEPGTSNQFNKMVSAMSFYAYRLMVRSTENHLLNYRQLLHQYLVDMYAKIEAERLLFIRLNQKKLRVDEYIHLKDEITNDSDPANHGKLVILPSTFTGCPRNMHEYAQDAITYVRHGGKPSLFITYTFNPNCKEMTQNLTNGQSKTDRHDLVARIFRQKLIKFMNVLVKGQVFGSVKYWLYSIEWQKRGLPHSHILIWLTNTLRPNQIDDIISAEIPNPSTDKNLYDIVIKNMVHGPCGAFNSLSPCLKEGNCSKMYPRQFIKETQFATDGYPLYRRRNPEDGGQTATVKMKSDSVVIDNRWIVPYSPLLLKMLDAHINVECCNSIKSIKYILKYVHKGSDQGVFAAHSSNNCIDEISEYQAGRYISSNEAAWRIFGFPIHERYPTVIHLDMHLENGQRIYYSEDNLQCRLANPPNTTLTGFFELCKNDNFAKTLLYCNVPKFYTWSKSKKVFNRRKQGAIVEGHDDIRSGDALGRVYTVHSRNTDCYYLRLLLHKIKDPTSFKDLRTVNGIEYETYREACLALGLLENDNQWNEALKEAVYSDSPSKIRTLFALILSFCEPSSPKTLWEYNKDCMSEDILNKLRAENRHFVLNYTDSIYNEALIKIEDKVLQMIGKSLSEVGMLSPSRQHAHNMSREILRELTYDSDLLLNFVTQREPLLNTDQQAIDREVLRLYRKSEGGVIFIDAPGGTGKTFLINVLLAKIRGERNIALAVATSGIAATLMIGGRTAHSMLQIPIHLLHNEMPVCNIKKGSAKAYVLQEAKVLFWDEISMMHKHGLEAMNRTLQDLRGNKDLMGGLIVVLAGDFRQTLPVIPRGTMADEIKACLKSSYLWKQVKVMKLTTNMRIQNNCRNSQRFSDYLLKIGDGQEATTENGKIRLSNEFCKICPTLENLTNQVYPDITLNIQNIQWLQERAILAPLNEKVKEINFTVQEKVPTAARTYYSIDKCLNDEKATSYPVEFLNSLNPSCIPLHRLVLKVGCPIMLLRNLDPPKLCNGSRLIVKALHAHIIEATILTGPFEGEHVLIPRIPLIPTDLPFSFQRLQFPLRLAFAITINKAQGQSFRVTGLDLTDECFSHGQLYVGMSRAKDSSTLFIIADEQKETKNIVYSQVLK</sequence>
<dbReference type="Pfam" id="PF14214">
    <property type="entry name" value="Helitron_like_N"/>
    <property type="match status" value="1"/>
</dbReference>
<feature type="domain" description="Helitron helicase-like" evidence="3">
    <location>
        <begin position="408"/>
        <end position="587"/>
    </location>
</feature>
<dbReference type="PANTHER" id="PTHR10492:SF57">
    <property type="entry name" value="ATP-DEPENDENT DNA HELICASE"/>
    <property type="match status" value="1"/>
</dbReference>
<dbReference type="EC" id="5.6.2.3" evidence="1"/>
<reference evidence="5 6" key="1">
    <citation type="journal article" date="2019" name="Sci. Rep.">
        <title>Orb-weaving spider Araneus ventricosus genome elucidates the spidroin gene catalogue.</title>
        <authorList>
            <person name="Kono N."/>
            <person name="Nakamura H."/>
            <person name="Ohtoshi R."/>
            <person name="Moran D.A.P."/>
            <person name="Shinohara A."/>
            <person name="Yoshida Y."/>
            <person name="Fujiwara M."/>
            <person name="Mori M."/>
            <person name="Tomita M."/>
            <person name="Arakawa K."/>
        </authorList>
    </citation>
    <scope>NUCLEOTIDE SEQUENCE [LARGE SCALE GENOMIC DNA]</scope>
</reference>
<dbReference type="CDD" id="cd18809">
    <property type="entry name" value="SF1_C_RecD"/>
    <property type="match status" value="1"/>
</dbReference>
<dbReference type="SUPFAM" id="SSF52540">
    <property type="entry name" value="P-loop containing nucleoside triphosphate hydrolases"/>
    <property type="match status" value="2"/>
</dbReference>
<organism evidence="5 6">
    <name type="scientific">Araneus ventricosus</name>
    <name type="common">Orbweaver spider</name>
    <name type="synonym">Epeira ventricosa</name>
    <dbReference type="NCBI Taxonomy" id="182803"/>
    <lineage>
        <taxon>Eukaryota</taxon>
        <taxon>Metazoa</taxon>
        <taxon>Ecdysozoa</taxon>
        <taxon>Arthropoda</taxon>
        <taxon>Chelicerata</taxon>
        <taxon>Arachnida</taxon>
        <taxon>Araneae</taxon>
        <taxon>Araneomorphae</taxon>
        <taxon>Entelegynae</taxon>
        <taxon>Araneoidea</taxon>
        <taxon>Araneidae</taxon>
        <taxon>Araneus</taxon>
    </lineage>
</organism>
<feature type="domain" description="DNA helicase Pif1-like 2B" evidence="4">
    <location>
        <begin position="1351"/>
        <end position="1395"/>
    </location>
</feature>
<comment type="catalytic activity">
    <reaction evidence="1">
        <text>ATP + H2O = ADP + phosphate + H(+)</text>
        <dbReference type="Rhea" id="RHEA:13065"/>
        <dbReference type="ChEBI" id="CHEBI:15377"/>
        <dbReference type="ChEBI" id="CHEBI:15378"/>
        <dbReference type="ChEBI" id="CHEBI:30616"/>
        <dbReference type="ChEBI" id="CHEBI:43474"/>
        <dbReference type="ChEBI" id="CHEBI:456216"/>
        <dbReference type="EC" id="5.6.2.3"/>
    </reaction>
</comment>
<dbReference type="InterPro" id="IPR049163">
    <property type="entry name" value="Pif1-like_2B_dom"/>
</dbReference>
<dbReference type="GO" id="GO:0043139">
    <property type="term" value="F:5'-3' DNA helicase activity"/>
    <property type="evidence" value="ECO:0007669"/>
    <property type="project" value="UniProtKB-EC"/>
</dbReference>
<dbReference type="GO" id="GO:0006281">
    <property type="term" value="P:DNA repair"/>
    <property type="evidence" value="ECO:0007669"/>
    <property type="project" value="UniProtKB-KW"/>
</dbReference>
<feature type="domain" description="DNA helicase Pif1-like DEAD-box helicase" evidence="2">
    <location>
        <begin position="1051"/>
        <end position="1264"/>
    </location>
</feature>
<comment type="similarity">
    <text evidence="1">Belongs to the helicase family.</text>
</comment>
<dbReference type="Pfam" id="PF21530">
    <property type="entry name" value="Pif1_2B_dom"/>
    <property type="match status" value="1"/>
</dbReference>
<dbReference type="Gene3D" id="3.40.50.300">
    <property type="entry name" value="P-loop containing nucleotide triphosphate hydrolases"/>
    <property type="match status" value="2"/>
</dbReference>
<comment type="caution">
    <text evidence="5">The sequence shown here is derived from an EMBL/GenBank/DDBJ whole genome shotgun (WGS) entry which is preliminary data.</text>
</comment>